<reference evidence="1 2" key="1">
    <citation type="submission" date="2019-10" db="EMBL/GenBank/DDBJ databases">
        <title>Pseudopuniceibacterium sp. HQ09 islated from Antarctica.</title>
        <authorList>
            <person name="Liao L."/>
            <person name="Su S."/>
            <person name="Chen B."/>
            <person name="Yu Y."/>
        </authorList>
    </citation>
    <scope>NUCLEOTIDE SEQUENCE [LARGE SCALE GENOMIC DNA]</scope>
    <source>
        <strain evidence="1 2">HQ09</strain>
    </source>
</reference>
<proteinExistence type="predicted"/>
<keyword evidence="2" id="KW-1185">Reference proteome</keyword>
<accession>A0A7L9WLC9</accession>
<gene>
    <name evidence="1" type="ORF">F3W81_07950</name>
</gene>
<name>A0A7L9WLC9_9RHOB</name>
<dbReference type="EMBL" id="CP045201">
    <property type="protein sequence ID" value="QOL80752.1"/>
    <property type="molecule type" value="Genomic_DNA"/>
</dbReference>
<dbReference type="AlphaFoldDB" id="A0A7L9WLC9"/>
<evidence type="ECO:0000313" key="2">
    <source>
        <dbReference type="Proteomes" id="UP000594118"/>
    </source>
</evidence>
<protein>
    <submittedName>
        <fullName evidence="1">Uncharacterized protein</fullName>
    </submittedName>
</protein>
<dbReference type="KEGG" id="pshq:F3W81_07950"/>
<evidence type="ECO:0000313" key="1">
    <source>
        <dbReference type="EMBL" id="QOL80752.1"/>
    </source>
</evidence>
<dbReference type="RefSeq" id="WP_193083073.1">
    <property type="nucleotide sequence ID" value="NZ_CP045201.1"/>
</dbReference>
<sequence length="674" mass="73683">MTSSGTAPEGREISNDSRARIARLSDTLNVAIERLERARPFAKLRFQRAVLDVTARLLQTDDGLDVIREQATRMDAAGIFAGSDWDRPEALLPQLVGGTLVSEDPVFVALEAVSLARFLAVANGEGRHENLHKDMARHFLTQVMALNLKDIFGQSDEASRALGDRQAVKRRLLNYISDHIGLTDVLGVLVTEIWRLLEQRSVQVAVAKDMIAQIAIALNEKGTEPGSERLGAERLVSALFGPTVASLYDPGVEAYLDQISHFDEAALSREAMGFARAMHDTGLVSDYHAAFLVWALDYGDRPLVPEALGLGTTGLDCWRHYRRLIEDLIRTAVTPATPQAAYGLTMLLERGVLHHAPMVPALNRALQQKVQGAARERLMLGFGEAVPPETHLLAGILQVIGQPLGVGQGANPTCQSARAISMWALIEPDFLLHLITQASEFDAVLMQFEGVPINSSDLPAGLAGLGPIDADPVSVLLVSHLDRIYAEMGRLCIGREGDPHRWINPQFHGWWVSRDCAVAVDVATGKLSHYDRFLRRFFATYHPHHNGDRPVSHPQPAGIAVTDPNEHFVGWHAIAILRVSEDQAGVMRVYFYNPNNDSGQDWGGGVVVSTSGNGERYGEGSLEFGQFLSRVYLFHDDPLRSTGAADDVPEEALAPIHAQAVSSWAADRLPEVEG</sequence>
<organism evidence="1 2">
    <name type="scientific">Pseudooceanicola spongiae</name>
    <dbReference type="NCBI Taxonomy" id="2613965"/>
    <lineage>
        <taxon>Bacteria</taxon>
        <taxon>Pseudomonadati</taxon>
        <taxon>Pseudomonadota</taxon>
        <taxon>Alphaproteobacteria</taxon>
        <taxon>Rhodobacterales</taxon>
        <taxon>Paracoccaceae</taxon>
        <taxon>Pseudooceanicola</taxon>
    </lineage>
</organism>
<dbReference type="Proteomes" id="UP000594118">
    <property type="component" value="Chromosome"/>
</dbReference>